<dbReference type="PROSITE" id="PS50949">
    <property type="entry name" value="HTH_GNTR"/>
    <property type="match status" value="1"/>
</dbReference>
<evidence type="ECO:0000256" key="3">
    <source>
        <dbReference type="ARBA" id="ARBA00023163"/>
    </source>
</evidence>
<dbReference type="Gene3D" id="1.20.120.530">
    <property type="entry name" value="GntR ligand-binding domain-like"/>
    <property type="match status" value="1"/>
</dbReference>
<dbReference type="GO" id="GO:0003700">
    <property type="term" value="F:DNA-binding transcription factor activity"/>
    <property type="evidence" value="ECO:0007669"/>
    <property type="project" value="InterPro"/>
</dbReference>
<dbReference type="InterPro" id="IPR036388">
    <property type="entry name" value="WH-like_DNA-bd_sf"/>
</dbReference>
<evidence type="ECO:0000313" key="5">
    <source>
        <dbReference type="EMBL" id="MUZ75911.1"/>
    </source>
</evidence>
<reference evidence="5 6" key="1">
    <citation type="submission" date="2019-12" db="EMBL/GenBank/DDBJ databases">
        <title>Whole-genome sequencing of Allorhizobium vitis.</title>
        <authorList>
            <person name="Gan H.M."/>
            <person name="Szegedi E."/>
            <person name="Burr T."/>
            <person name="Savka M.A."/>
        </authorList>
    </citation>
    <scope>NUCLEOTIDE SEQUENCE [LARGE SCALE GENOMIC DNA]</scope>
    <source>
        <strain evidence="5 6">CG516</strain>
    </source>
</reference>
<dbReference type="PRINTS" id="PR00035">
    <property type="entry name" value="HTHGNTR"/>
</dbReference>
<gene>
    <name evidence="5" type="ORF">GOZ90_24940</name>
</gene>
<name>A0A6L6VLI9_AGRVI</name>
<dbReference type="InterPro" id="IPR036390">
    <property type="entry name" value="WH_DNA-bd_sf"/>
</dbReference>
<comment type="caution">
    <text evidence="5">The sequence shown here is derived from an EMBL/GenBank/DDBJ whole genome shotgun (WGS) entry which is preliminary data.</text>
</comment>
<dbReference type="PANTHER" id="PTHR43537">
    <property type="entry name" value="TRANSCRIPTIONAL REGULATOR, GNTR FAMILY"/>
    <property type="match status" value="1"/>
</dbReference>
<dbReference type="EMBL" id="WPHR01000040">
    <property type="protein sequence ID" value="MUZ75911.1"/>
    <property type="molecule type" value="Genomic_DNA"/>
</dbReference>
<dbReference type="InterPro" id="IPR000524">
    <property type="entry name" value="Tscrpt_reg_HTH_GntR"/>
</dbReference>
<dbReference type="GO" id="GO:0003677">
    <property type="term" value="F:DNA binding"/>
    <property type="evidence" value="ECO:0007669"/>
    <property type="project" value="UniProtKB-KW"/>
</dbReference>
<dbReference type="Proteomes" id="UP000477951">
    <property type="component" value="Unassembled WGS sequence"/>
</dbReference>
<dbReference type="PANTHER" id="PTHR43537:SF53">
    <property type="entry name" value="HTH-TYPE TRANSCRIPTIONAL REPRESSOR NANR"/>
    <property type="match status" value="1"/>
</dbReference>
<dbReference type="SUPFAM" id="SSF48008">
    <property type="entry name" value="GntR ligand-binding domain-like"/>
    <property type="match status" value="1"/>
</dbReference>
<keyword evidence="2" id="KW-0238">DNA-binding</keyword>
<dbReference type="SUPFAM" id="SSF46785">
    <property type="entry name" value="Winged helix' DNA-binding domain"/>
    <property type="match status" value="1"/>
</dbReference>
<organism evidence="5 6">
    <name type="scientific">Agrobacterium vitis</name>
    <name type="common">Rhizobium vitis</name>
    <dbReference type="NCBI Taxonomy" id="373"/>
    <lineage>
        <taxon>Bacteria</taxon>
        <taxon>Pseudomonadati</taxon>
        <taxon>Pseudomonadota</taxon>
        <taxon>Alphaproteobacteria</taxon>
        <taxon>Hyphomicrobiales</taxon>
        <taxon>Rhizobiaceae</taxon>
        <taxon>Rhizobium/Agrobacterium group</taxon>
        <taxon>Agrobacterium</taxon>
    </lineage>
</organism>
<evidence type="ECO:0000313" key="6">
    <source>
        <dbReference type="Proteomes" id="UP000477951"/>
    </source>
</evidence>
<dbReference type="RefSeq" id="WP_197435502.1">
    <property type="nucleotide sequence ID" value="NZ_WPHR01000040.1"/>
</dbReference>
<dbReference type="CDD" id="cd07377">
    <property type="entry name" value="WHTH_GntR"/>
    <property type="match status" value="1"/>
</dbReference>
<evidence type="ECO:0000259" key="4">
    <source>
        <dbReference type="PROSITE" id="PS50949"/>
    </source>
</evidence>
<sequence length="226" mass="25264">MEQQSLHIDRTIIDAILCGRLRPGMRLGEQELGTLFNVSRTVVRQSLTRLEARGLVQVTARRGWFIVEPSVEEATSAFQARRAIESGILNTIDNVGPAPIARLREHIARQREAIVSGDVASRSHLLADFHVCLAEVLGFYPLLDILNDLTARSLLFEALYQSTPDAACSCDDHERIVDLLEAEDYRGAARVMITHISDIETHLTARIKHAPQLDLQEALQIRPLKT</sequence>
<feature type="domain" description="HTH gntR-type" evidence="4">
    <location>
        <begin position="2"/>
        <end position="69"/>
    </location>
</feature>
<dbReference type="SMART" id="SM00895">
    <property type="entry name" value="FCD"/>
    <property type="match status" value="1"/>
</dbReference>
<dbReference type="Pfam" id="PF00392">
    <property type="entry name" value="GntR"/>
    <property type="match status" value="1"/>
</dbReference>
<keyword evidence="3" id="KW-0804">Transcription</keyword>
<keyword evidence="1" id="KW-0805">Transcription regulation</keyword>
<dbReference type="SMART" id="SM00345">
    <property type="entry name" value="HTH_GNTR"/>
    <property type="match status" value="1"/>
</dbReference>
<evidence type="ECO:0000256" key="2">
    <source>
        <dbReference type="ARBA" id="ARBA00023125"/>
    </source>
</evidence>
<dbReference type="Pfam" id="PF07729">
    <property type="entry name" value="FCD"/>
    <property type="match status" value="1"/>
</dbReference>
<evidence type="ECO:0000256" key="1">
    <source>
        <dbReference type="ARBA" id="ARBA00023015"/>
    </source>
</evidence>
<dbReference type="InterPro" id="IPR011711">
    <property type="entry name" value="GntR_C"/>
</dbReference>
<accession>A0A6L6VLI9</accession>
<dbReference type="AlphaFoldDB" id="A0A6L6VLI9"/>
<protein>
    <submittedName>
        <fullName evidence="5">GntR family transcriptional regulator</fullName>
    </submittedName>
</protein>
<dbReference type="Gene3D" id="1.10.10.10">
    <property type="entry name" value="Winged helix-like DNA-binding domain superfamily/Winged helix DNA-binding domain"/>
    <property type="match status" value="1"/>
</dbReference>
<proteinExistence type="predicted"/>
<dbReference type="InterPro" id="IPR008920">
    <property type="entry name" value="TF_FadR/GntR_C"/>
</dbReference>